<dbReference type="OrthoDB" id="2015447at2759"/>
<dbReference type="Gene3D" id="1.10.287.370">
    <property type="match status" value="1"/>
</dbReference>
<feature type="coiled-coil region" evidence="3">
    <location>
        <begin position="78"/>
        <end position="105"/>
    </location>
</feature>
<proteinExistence type="inferred from homology"/>
<dbReference type="FunCoup" id="A0A316YJV6">
    <property type="interactions" value="357"/>
</dbReference>
<dbReference type="PANTHER" id="PTHR20903">
    <property type="entry name" value="PREFOLDIN SUBUNIT 1-RELATED"/>
    <property type="match status" value="1"/>
</dbReference>
<dbReference type="Proteomes" id="UP000245768">
    <property type="component" value="Unassembled WGS sequence"/>
</dbReference>
<dbReference type="GO" id="GO:0005737">
    <property type="term" value="C:cytoplasm"/>
    <property type="evidence" value="ECO:0007669"/>
    <property type="project" value="TreeGrafter"/>
</dbReference>
<dbReference type="InParanoid" id="A0A316YJV6"/>
<reference evidence="4 5" key="1">
    <citation type="journal article" date="2018" name="Mol. Biol. Evol.">
        <title>Broad Genomic Sampling Reveals a Smut Pathogenic Ancestry of the Fungal Clade Ustilaginomycotina.</title>
        <authorList>
            <person name="Kijpornyongpan T."/>
            <person name="Mondo S.J."/>
            <person name="Barry K."/>
            <person name="Sandor L."/>
            <person name="Lee J."/>
            <person name="Lipzen A."/>
            <person name="Pangilinan J."/>
            <person name="LaButti K."/>
            <person name="Hainaut M."/>
            <person name="Henrissat B."/>
            <person name="Grigoriev I.V."/>
            <person name="Spatafora J.W."/>
            <person name="Aime M.C."/>
        </authorList>
    </citation>
    <scope>NUCLEOTIDE SEQUENCE [LARGE SCALE GENOMIC DNA]</scope>
    <source>
        <strain evidence="4 5">MCA 4198</strain>
    </source>
</reference>
<evidence type="ECO:0000256" key="3">
    <source>
        <dbReference type="SAM" id="Coils"/>
    </source>
</evidence>
<dbReference type="STRING" id="215250.A0A316YJV6"/>
<gene>
    <name evidence="4" type="ORF">FA10DRAFT_267698</name>
</gene>
<evidence type="ECO:0000313" key="4">
    <source>
        <dbReference type="EMBL" id="PWN89094.1"/>
    </source>
</evidence>
<evidence type="ECO:0000256" key="2">
    <source>
        <dbReference type="ARBA" id="ARBA00023186"/>
    </source>
</evidence>
<dbReference type="RefSeq" id="XP_025376292.1">
    <property type="nucleotide sequence ID" value="XM_025522020.1"/>
</dbReference>
<dbReference type="SUPFAM" id="SSF46579">
    <property type="entry name" value="Prefoldin"/>
    <property type="match status" value="1"/>
</dbReference>
<accession>A0A316YJV6</accession>
<dbReference type="EMBL" id="KZ819637">
    <property type="protein sequence ID" value="PWN89094.1"/>
    <property type="molecule type" value="Genomic_DNA"/>
</dbReference>
<dbReference type="GO" id="GO:0044183">
    <property type="term" value="F:protein folding chaperone"/>
    <property type="evidence" value="ECO:0007669"/>
    <property type="project" value="TreeGrafter"/>
</dbReference>
<dbReference type="GO" id="GO:0016272">
    <property type="term" value="C:prefoldin complex"/>
    <property type="evidence" value="ECO:0007669"/>
    <property type="project" value="InterPro"/>
</dbReference>
<dbReference type="Pfam" id="PF01920">
    <property type="entry name" value="Prefoldin_2"/>
    <property type="match status" value="1"/>
</dbReference>
<dbReference type="InterPro" id="IPR009053">
    <property type="entry name" value="Prefoldin"/>
</dbReference>
<dbReference type="PANTHER" id="PTHR20903:SF0">
    <property type="entry name" value="PREFOLDIN SUBUNIT 1"/>
    <property type="match status" value="1"/>
</dbReference>
<evidence type="ECO:0000256" key="1">
    <source>
        <dbReference type="ARBA" id="ARBA00008045"/>
    </source>
</evidence>
<keyword evidence="3" id="KW-0175">Coiled coil</keyword>
<evidence type="ECO:0000313" key="5">
    <source>
        <dbReference type="Proteomes" id="UP000245768"/>
    </source>
</evidence>
<dbReference type="GeneID" id="37043936"/>
<comment type="similarity">
    <text evidence="1">Belongs to the prefoldin subunit beta family.</text>
</comment>
<protein>
    <submittedName>
        <fullName evidence="4">Prefoldin</fullName>
    </submittedName>
</protein>
<dbReference type="AlphaFoldDB" id="A0A316YJV6"/>
<organism evidence="4 5">
    <name type="scientific">Acaromyces ingoldii</name>
    <dbReference type="NCBI Taxonomy" id="215250"/>
    <lineage>
        <taxon>Eukaryota</taxon>
        <taxon>Fungi</taxon>
        <taxon>Dikarya</taxon>
        <taxon>Basidiomycota</taxon>
        <taxon>Ustilaginomycotina</taxon>
        <taxon>Exobasidiomycetes</taxon>
        <taxon>Exobasidiales</taxon>
        <taxon>Cryptobasidiaceae</taxon>
        <taxon>Acaromyces</taxon>
    </lineage>
</organism>
<keyword evidence="2" id="KW-0143">Chaperone</keyword>
<dbReference type="InterPro" id="IPR002777">
    <property type="entry name" value="PFD_beta-like"/>
</dbReference>
<name>A0A316YJV6_9BASI</name>
<sequence>MAPPGIPDEALHKVLQQIQAQVINSSRQLNMVRAQMQGCETARKRCEFTIKQLDDEGDVPMYQGVGKMFIREDKSKIRAEIEKRMKDVVEEIANLAKKQKFLEKQAGDAQAHMRDIFQGLEKQQQQVQAS</sequence>
<keyword evidence="5" id="KW-1185">Reference proteome</keyword>
<dbReference type="GO" id="GO:0051082">
    <property type="term" value="F:unfolded protein binding"/>
    <property type="evidence" value="ECO:0007669"/>
    <property type="project" value="InterPro"/>
</dbReference>